<name>G7W0S7_PAETH</name>
<dbReference type="Pfam" id="PF14104">
    <property type="entry name" value="DUF4277"/>
    <property type="match status" value="1"/>
</dbReference>
<protein>
    <submittedName>
        <fullName evidence="2">Transposase</fullName>
    </submittedName>
</protein>
<dbReference type="HOGENOM" id="CLU_034349_2_2_9"/>
<sequence>MNPNIQIESIHAAGYLNLISQTMKDMKIPQTIDEKVPYDAQCRVSPGEIVQMIVMDMLNGRPALVHMAEWAERLEKLLHPGLQASFFNDDAIARHLDRISDAGVHELYSALALQAWQYNPDTVLAFHSDTTSKSVYGAYKDPQEGELLITEGYSRDRQGDKQFQYGLIVDG</sequence>
<dbReference type="PANTHER" id="PTHR34614">
    <property type="match status" value="1"/>
</dbReference>
<dbReference type="STRING" id="985665.HPL003_16340"/>
<feature type="domain" description="DUF4277" evidence="1">
    <location>
        <begin position="10"/>
        <end position="113"/>
    </location>
</feature>
<dbReference type="AlphaFoldDB" id="G7W0S7"/>
<reference evidence="3" key="1">
    <citation type="submission" date="2011-11" db="EMBL/GenBank/DDBJ databases">
        <title>Complete sequence of Paenibacillus terrae HPL-003.</title>
        <authorList>
            <person name="Shin S.H."/>
            <person name="Kim S."/>
            <person name="Kim J.Y."/>
        </authorList>
    </citation>
    <scope>NUCLEOTIDE SEQUENCE [LARGE SCALE GENOMIC DNA]</scope>
    <source>
        <strain evidence="3">HPL-003</strain>
    </source>
</reference>
<dbReference type="EMBL" id="CP003107">
    <property type="protein sequence ID" value="AET60014.1"/>
    <property type="molecule type" value="Genomic_DNA"/>
</dbReference>
<dbReference type="PANTHER" id="PTHR34614:SF2">
    <property type="entry name" value="TRANSPOSASE IS4-LIKE DOMAIN-CONTAINING PROTEIN"/>
    <property type="match status" value="1"/>
</dbReference>
<dbReference type="eggNOG" id="COG5421">
    <property type="taxonomic scope" value="Bacteria"/>
</dbReference>
<proteinExistence type="predicted"/>
<gene>
    <name evidence="2" type="ordered locus">HPL003_16340</name>
</gene>
<organism evidence="2 3">
    <name type="scientific">Paenibacillus terrae (strain HPL-003)</name>
    <dbReference type="NCBI Taxonomy" id="985665"/>
    <lineage>
        <taxon>Bacteria</taxon>
        <taxon>Bacillati</taxon>
        <taxon>Bacillota</taxon>
        <taxon>Bacilli</taxon>
        <taxon>Bacillales</taxon>
        <taxon>Paenibacillaceae</taxon>
        <taxon>Paenibacillus</taxon>
    </lineage>
</organism>
<reference evidence="2 3" key="3">
    <citation type="journal article" date="2012" name="J. Bacteriol.">
        <title>Genome Sequence of Paenibacillus terrae HPL-003, a Xylanase-Producing Bacterium Isolated from Soil Found in Forest Residue.</title>
        <authorList>
            <person name="Shin S.H."/>
            <person name="Kim S."/>
            <person name="Kim J.Y."/>
            <person name="Song H.Y."/>
            <person name="Cho S.J."/>
            <person name="Kim D.R."/>
            <person name="Lee K.I."/>
            <person name="Lim H.K."/>
            <person name="Park N.J."/>
            <person name="Hwang I.T."/>
            <person name="Yang K.S."/>
        </authorList>
    </citation>
    <scope>NUCLEOTIDE SEQUENCE [LARGE SCALE GENOMIC DNA]</scope>
    <source>
        <strain evidence="2 3">HPL-003</strain>
    </source>
</reference>
<evidence type="ECO:0000313" key="2">
    <source>
        <dbReference type="EMBL" id="AET60014.1"/>
    </source>
</evidence>
<dbReference type="Proteomes" id="UP000005876">
    <property type="component" value="Chromosome"/>
</dbReference>
<evidence type="ECO:0000313" key="3">
    <source>
        <dbReference type="Proteomes" id="UP000005876"/>
    </source>
</evidence>
<dbReference type="InterPro" id="IPR025457">
    <property type="entry name" value="DUF4277"/>
</dbReference>
<reference key="2">
    <citation type="submission" date="2011-11" db="EMBL/GenBank/DDBJ databases">
        <authorList>
            <person name="Shin S.H."/>
            <person name="Kim S."/>
            <person name="Kim J.Y."/>
        </authorList>
    </citation>
    <scope>NUCLEOTIDE SEQUENCE</scope>
    <source>
        <strain>HPL-003</strain>
    </source>
</reference>
<dbReference type="KEGG" id="pta:HPL003_16340"/>
<accession>G7W0S7</accession>
<evidence type="ECO:0000259" key="1">
    <source>
        <dbReference type="Pfam" id="PF14104"/>
    </source>
</evidence>